<name>A0A7S3XJP0_HETAK</name>
<dbReference type="Gene3D" id="1.25.40.10">
    <property type="entry name" value="Tetratricopeptide repeat domain"/>
    <property type="match status" value="3"/>
</dbReference>
<evidence type="ECO:0000259" key="3">
    <source>
        <dbReference type="Pfam" id="PF17177"/>
    </source>
</evidence>
<dbReference type="NCBIfam" id="TIGR00756">
    <property type="entry name" value="PPR"/>
    <property type="match status" value="1"/>
</dbReference>
<gene>
    <name evidence="4" type="ORF">HAKA00212_LOCUS2128</name>
</gene>
<evidence type="ECO:0000256" key="1">
    <source>
        <dbReference type="ARBA" id="ARBA00022737"/>
    </source>
</evidence>
<dbReference type="PROSITE" id="PS51375">
    <property type="entry name" value="PPR"/>
    <property type="match status" value="1"/>
</dbReference>
<dbReference type="InterPro" id="IPR033443">
    <property type="entry name" value="PROP1-like_PPR_dom"/>
</dbReference>
<evidence type="ECO:0000313" key="4">
    <source>
        <dbReference type="EMBL" id="CAE0623462.1"/>
    </source>
</evidence>
<feature type="repeat" description="PPR" evidence="2">
    <location>
        <begin position="187"/>
        <end position="221"/>
    </location>
</feature>
<dbReference type="InterPro" id="IPR011990">
    <property type="entry name" value="TPR-like_helical_dom_sf"/>
</dbReference>
<evidence type="ECO:0000256" key="2">
    <source>
        <dbReference type="PROSITE-ProRule" id="PRU00708"/>
    </source>
</evidence>
<organism evidence="4">
    <name type="scientific">Heterosigma akashiwo</name>
    <name type="common">Chromophytic alga</name>
    <name type="synonym">Heterosigma carterae</name>
    <dbReference type="NCBI Taxonomy" id="2829"/>
    <lineage>
        <taxon>Eukaryota</taxon>
        <taxon>Sar</taxon>
        <taxon>Stramenopiles</taxon>
        <taxon>Ochrophyta</taxon>
        <taxon>Raphidophyceae</taxon>
        <taxon>Chattonellales</taxon>
        <taxon>Chattonellaceae</taxon>
        <taxon>Heterosigma</taxon>
    </lineage>
</organism>
<dbReference type="EMBL" id="HBIU01005524">
    <property type="protein sequence ID" value="CAE0623462.1"/>
    <property type="molecule type" value="Transcribed_RNA"/>
</dbReference>
<reference evidence="4" key="1">
    <citation type="submission" date="2021-01" db="EMBL/GenBank/DDBJ databases">
        <authorList>
            <person name="Corre E."/>
            <person name="Pelletier E."/>
            <person name="Niang G."/>
            <person name="Scheremetjew M."/>
            <person name="Finn R."/>
            <person name="Kale V."/>
            <person name="Holt S."/>
            <person name="Cochrane G."/>
            <person name="Meng A."/>
            <person name="Brown T."/>
            <person name="Cohen L."/>
        </authorList>
    </citation>
    <scope>NUCLEOTIDE SEQUENCE</scope>
    <source>
        <strain evidence="4">CCMP3107</strain>
    </source>
</reference>
<accession>A0A7S3XJP0</accession>
<dbReference type="AlphaFoldDB" id="A0A7S3XJP0"/>
<protein>
    <recommendedName>
        <fullName evidence="3">PROP1-like PPR domain-containing protein</fullName>
    </recommendedName>
</protein>
<dbReference type="PANTHER" id="PTHR47447">
    <property type="entry name" value="OS03G0856100 PROTEIN"/>
    <property type="match status" value="1"/>
</dbReference>
<dbReference type="PANTHER" id="PTHR47447:SF17">
    <property type="entry name" value="OS12G0638900 PROTEIN"/>
    <property type="match status" value="1"/>
</dbReference>
<dbReference type="InterPro" id="IPR002885">
    <property type="entry name" value="PPR_rpt"/>
</dbReference>
<sequence>MMKNASVEPNIVSFSGLIRAQTAAREWKSVETTLNDMTALNMTLPSKIYSSVLAACARGGVADLAVVLLKAKIEAKSQKLSHTDFLYASTAASRHGDVSLSIILLEQMEKMIGKSLDWKSYSVILAGCRKAQDHEQALHFYKKMKTSLASLPPFAVSDTISACAQAGALDDALVVLEDAYSQKVIPTTQTYRDLLHACTKSRNSLQALHIFNDMQEQKIEIDKNTLEHAILACARLGQKQTAETILEHFYSHDRQPKSWKIYSSMISLYYSKGGDSDIYTMVSVFEESIKENIWLPVSSYELIIQALGSRLLVQPCLKLFRALSNPSCQLPAKDMNSLAETAFHFFNETKVNVVVVKGTKGFVGSNGPDAKEAANMPEQKLSVIQASSEAEQKQILKSLSHLHNILSAQITGFSE</sequence>
<keyword evidence="1" id="KW-0677">Repeat</keyword>
<proteinExistence type="predicted"/>
<feature type="domain" description="PROP1-like PPR" evidence="3">
    <location>
        <begin position="78"/>
        <end position="256"/>
    </location>
</feature>
<dbReference type="Pfam" id="PF17177">
    <property type="entry name" value="PPR_long"/>
    <property type="match status" value="1"/>
</dbReference>